<evidence type="ECO:0000256" key="1">
    <source>
        <dbReference type="SAM" id="MobiDB-lite"/>
    </source>
</evidence>
<dbReference type="EMBL" id="GG662530">
    <property type="protein sequence ID" value="EAR82962.2"/>
    <property type="molecule type" value="Genomic_DNA"/>
</dbReference>
<evidence type="ECO:0000313" key="3">
    <source>
        <dbReference type="Proteomes" id="UP000009168"/>
    </source>
</evidence>
<feature type="compositionally biased region" description="Polar residues" evidence="1">
    <location>
        <begin position="80"/>
        <end position="90"/>
    </location>
</feature>
<dbReference type="RefSeq" id="XP_001030625.2">
    <property type="nucleotide sequence ID" value="XM_001030625.3"/>
</dbReference>
<reference evidence="3" key="1">
    <citation type="journal article" date="2006" name="PLoS Biol.">
        <title>Macronuclear genome sequence of the ciliate Tetrahymena thermophila, a model eukaryote.</title>
        <authorList>
            <person name="Eisen J.A."/>
            <person name="Coyne R.S."/>
            <person name="Wu M."/>
            <person name="Wu D."/>
            <person name="Thiagarajan M."/>
            <person name="Wortman J.R."/>
            <person name="Badger J.H."/>
            <person name="Ren Q."/>
            <person name="Amedeo P."/>
            <person name="Jones K.M."/>
            <person name="Tallon L.J."/>
            <person name="Delcher A.L."/>
            <person name="Salzberg S.L."/>
            <person name="Silva J.C."/>
            <person name="Haas B.J."/>
            <person name="Majoros W.H."/>
            <person name="Farzad M."/>
            <person name="Carlton J.M."/>
            <person name="Smith R.K. Jr."/>
            <person name="Garg J."/>
            <person name="Pearlman R.E."/>
            <person name="Karrer K.M."/>
            <person name="Sun L."/>
            <person name="Manning G."/>
            <person name="Elde N.C."/>
            <person name="Turkewitz A.P."/>
            <person name="Asai D.J."/>
            <person name="Wilkes D.E."/>
            <person name="Wang Y."/>
            <person name="Cai H."/>
            <person name="Collins K."/>
            <person name="Stewart B.A."/>
            <person name="Lee S.R."/>
            <person name="Wilamowska K."/>
            <person name="Weinberg Z."/>
            <person name="Ruzzo W.L."/>
            <person name="Wloga D."/>
            <person name="Gaertig J."/>
            <person name="Frankel J."/>
            <person name="Tsao C.-C."/>
            <person name="Gorovsky M.A."/>
            <person name="Keeling P.J."/>
            <person name="Waller R.F."/>
            <person name="Patron N.J."/>
            <person name="Cherry J.M."/>
            <person name="Stover N.A."/>
            <person name="Krieger C.J."/>
            <person name="del Toro C."/>
            <person name="Ryder H.F."/>
            <person name="Williamson S.C."/>
            <person name="Barbeau R.A."/>
            <person name="Hamilton E.P."/>
            <person name="Orias E."/>
        </authorList>
    </citation>
    <scope>NUCLEOTIDE SEQUENCE [LARGE SCALE GENOMIC DNA]</scope>
    <source>
        <strain evidence="3">SB210</strain>
    </source>
</reference>
<accession>Q22CG7</accession>
<gene>
    <name evidence="2" type="ORF">TTHERM_01044410</name>
</gene>
<dbReference type="STRING" id="312017.Q22CG7"/>
<evidence type="ECO:0000313" key="2">
    <source>
        <dbReference type="EMBL" id="EAR82962.2"/>
    </source>
</evidence>
<feature type="compositionally biased region" description="Basic and acidic residues" evidence="1">
    <location>
        <begin position="179"/>
        <end position="191"/>
    </location>
</feature>
<dbReference type="Proteomes" id="UP000009168">
    <property type="component" value="Unassembled WGS sequence"/>
</dbReference>
<feature type="region of interest" description="Disordered" evidence="1">
    <location>
        <begin position="50"/>
        <end position="90"/>
    </location>
</feature>
<keyword evidence="3" id="KW-1185">Reference proteome</keyword>
<feature type="compositionally biased region" description="Polar residues" evidence="1">
    <location>
        <begin position="50"/>
        <end position="72"/>
    </location>
</feature>
<dbReference type="HOGENOM" id="CLU_413080_0_0_1"/>
<dbReference type="KEGG" id="tet:TTHERM_01044410"/>
<organism evidence="2 3">
    <name type="scientific">Tetrahymena thermophila (strain SB210)</name>
    <dbReference type="NCBI Taxonomy" id="312017"/>
    <lineage>
        <taxon>Eukaryota</taxon>
        <taxon>Sar</taxon>
        <taxon>Alveolata</taxon>
        <taxon>Ciliophora</taxon>
        <taxon>Intramacronucleata</taxon>
        <taxon>Oligohymenophorea</taxon>
        <taxon>Hymenostomatida</taxon>
        <taxon>Tetrahymenina</taxon>
        <taxon>Tetrahymenidae</taxon>
        <taxon>Tetrahymena</taxon>
    </lineage>
</organism>
<dbReference type="GeneID" id="7842162"/>
<feature type="region of interest" description="Disordered" evidence="1">
    <location>
        <begin position="167"/>
        <end position="191"/>
    </location>
</feature>
<sequence length="665" mass="79976">MKRNFIHNVGVRINQNLKRPKYIQPNDKDIKLREVNVDSLANQPSQYNQIDLKQKQQSTDAISKNEFPQSKSSKFEENKQLNNQKGKAEANNSNLQDINQDSNQQLVVKIKTIPKIQCLYKDYFNRKRKELQSYLSDDKDPVISIEEMFHSSELNKVFGDYFLKQQTQQPKNTKRKTRLQKDTEIKSEGTGNFKDRKFYNLKGSKSNTHPQSINQSYQNMNQKMLNIDKNNLSQFQESYEPKQISPSKQNNIIDQNKDQLQFGRKQAAKEEFDNYNFKKLGEIIHQKQNHQRKQDETNYLNKSNQNIFEQHRMQKCNQNTTYNQYFAGANNYSLQDNKFKNQIVRDDLIIKQENEYSEGSLDLIEEEYDLQPQKQRNNNKIQTKEIQKLKDRNNLNKEKFELINKKEHYQLQQIENQEYQICQDTKLIEQSIQDQIFNKDYMRDFYNPQFDDNYLQKQNKQNLQQDNLLKQNQSNCQYLENELINQQQPQQQVFTHQQIQEQFYQLQQSIIPEQQRYNQQQLYNNLQLQQQVFNMQQQQQPAISMQFPLQISQHNLNQLKFNQDEYQQQGFNIPQQQMIQENNQQCNPYLIDSKESNELYYSNIQRQDISPISQQQQLFQQYPQSSQQKKVNIFHLISNKKRKSDHLQRAEDKCVFRQSNPRKYI</sequence>
<name>Q22CG7_TETTS</name>
<dbReference type="InParanoid" id="Q22CG7"/>
<protein>
    <submittedName>
        <fullName evidence="2">Uncharacterized protein</fullName>
    </submittedName>
</protein>
<proteinExistence type="predicted"/>
<dbReference type="AlphaFoldDB" id="Q22CG7"/>